<keyword evidence="1 3" id="KW-0732">Signal</keyword>
<name>A0A7J7M4A7_9MAGN</name>
<dbReference type="EMBL" id="JACGCM010001782">
    <property type="protein sequence ID" value="KAF6149709.1"/>
    <property type="molecule type" value="Genomic_DNA"/>
</dbReference>
<evidence type="ECO:0000313" key="6">
    <source>
        <dbReference type="Proteomes" id="UP000541444"/>
    </source>
</evidence>
<protein>
    <recommendedName>
        <fullName evidence="4">Prolamin-like domain-containing protein</fullName>
    </recommendedName>
</protein>
<dbReference type="AlphaFoldDB" id="A0A7J7M4A7"/>
<dbReference type="Proteomes" id="UP000541444">
    <property type="component" value="Unassembled WGS sequence"/>
</dbReference>
<comment type="caution">
    <text evidence="5">The sequence shown here is derived from an EMBL/GenBank/DDBJ whole genome shotgun (WGS) entry which is preliminary data.</text>
</comment>
<dbReference type="GO" id="GO:0005576">
    <property type="term" value="C:extracellular region"/>
    <property type="evidence" value="ECO:0007669"/>
    <property type="project" value="TreeGrafter"/>
</dbReference>
<dbReference type="PRINTS" id="PR01217">
    <property type="entry name" value="PRICHEXTENSN"/>
</dbReference>
<dbReference type="GO" id="GO:2000008">
    <property type="term" value="P:regulation of protein localization to cell surface"/>
    <property type="evidence" value="ECO:0007669"/>
    <property type="project" value="TreeGrafter"/>
</dbReference>
<gene>
    <name evidence="5" type="ORF">GIB67_017442</name>
</gene>
<dbReference type="PANTHER" id="PTHR31181:SF67">
    <property type="entry name" value="PROLAMIN-LIKE PROTEIN (DUF1278)"/>
    <property type="match status" value="1"/>
</dbReference>
<accession>A0A7J7M4A7</accession>
<reference evidence="5 6" key="1">
    <citation type="journal article" date="2020" name="IScience">
        <title>Genome Sequencing of the Endangered Kingdonia uniflora (Circaeasteraceae, Ranunculales) Reveals Potential Mechanisms of Evolutionary Specialization.</title>
        <authorList>
            <person name="Sun Y."/>
            <person name="Deng T."/>
            <person name="Zhang A."/>
            <person name="Moore M.J."/>
            <person name="Landis J.B."/>
            <person name="Lin N."/>
            <person name="Zhang H."/>
            <person name="Zhang X."/>
            <person name="Huang J."/>
            <person name="Zhang X."/>
            <person name="Sun H."/>
            <person name="Wang H."/>
        </authorList>
    </citation>
    <scope>NUCLEOTIDE SEQUENCE [LARGE SCALE GENOMIC DNA]</scope>
    <source>
        <strain evidence="5">TB1705</strain>
        <tissue evidence="5">Leaf</tissue>
    </source>
</reference>
<dbReference type="InterPro" id="IPR008502">
    <property type="entry name" value="Prolamin-like"/>
</dbReference>
<evidence type="ECO:0000259" key="4">
    <source>
        <dbReference type="Pfam" id="PF05617"/>
    </source>
</evidence>
<feature type="domain" description="Prolamin-like" evidence="4">
    <location>
        <begin position="150"/>
        <end position="212"/>
    </location>
</feature>
<evidence type="ECO:0000256" key="1">
    <source>
        <dbReference type="ARBA" id="ARBA00022729"/>
    </source>
</evidence>
<proteinExistence type="predicted"/>
<sequence length="225" mass="23799">MALNRVMLVLVLLVSFASVGFGARPTPESETKINPQVGFPWIPHFGFPTFPLPPLPRFPTLPPLPPFPTLPPLPPFPTLPPLPPFPSFPPLPPFPSLPPWLRRPSPPSPSTPATPSPPSSTPATPSPPQSGGPPPGSGVPPFLPPQIQHCWSSLQGIHSCVPQIIGSFLTGHVDISTSCCAALNSMDSDCFSQMFGFLNDPFYPPLIKQHCSGGGTAPPTTPSHA</sequence>
<organism evidence="5 6">
    <name type="scientific">Kingdonia uniflora</name>
    <dbReference type="NCBI Taxonomy" id="39325"/>
    <lineage>
        <taxon>Eukaryota</taxon>
        <taxon>Viridiplantae</taxon>
        <taxon>Streptophyta</taxon>
        <taxon>Embryophyta</taxon>
        <taxon>Tracheophyta</taxon>
        <taxon>Spermatophyta</taxon>
        <taxon>Magnoliopsida</taxon>
        <taxon>Ranunculales</taxon>
        <taxon>Circaeasteraceae</taxon>
        <taxon>Kingdonia</taxon>
    </lineage>
</organism>
<dbReference type="GO" id="GO:0031982">
    <property type="term" value="C:vesicle"/>
    <property type="evidence" value="ECO:0007669"/>
    <property type="project" value="TreeGrafter"/>
</dbReference>
<dbReference type="OrthoDB" id="1069917at2759"/>
<feature type="chain" id="PRO_5029897176" description="Prolamin-like domain-containing protein" evidence="3">
    <location>
        <begin position="23"/>
        <end position="225"/>
    </location>
</feature>
<evidence type="ECO:0000313" key="5">
    <source>
        <dbReference type="EMBL" id="KAF6149709.1"/>
    </source>
</evidence>
<dbReference type="PANTHER" id="PTHR31181">
    <property type="entry name" value="EGG CELL-SECRETED PROTEIN 1.4"/>
    <property type="match status" value="1"/>
</dbReference>
<evidence type="ECO:0000256" key="3">
    <source>
        <dbReference type="SAM" id="SignalP"/>
    </source>
</evidence>
<keyword evidence="6" id="KW-1185">Reference proteome</keyword>
<feature type="compositionally biased region" description="Pro residues" evidence="2">
    <location>
        <begin position="104"/>
        <end position="142"/>
    </location>
</feature>
<feature type="signal peptide" evidence="3">
    <location>
        <begin position="1"/>
        <end position="22"/>
    </location>
</feature>
<dbReference type="GO" id="GO:0080155">
    <property type="term" value="P:regulation of double fertilization forming a zygote and endosperm"/>
    <property type="evidence" value="ECO:0007669"/>
    <property type="project" value="TreeGrafter"/>
</dbReference>
<evidence type="ECO:0000256" key="2">
    <source>
        <dbReference type="SAM" id="MobiDB-lite"/>
    </source>
</evidence>
<dbReference type="Pfam" id="PF05617">
    <property type="entry name" value="Prolamin_like"/>
    <property type="match status" value="1"/>
</dbReference>
<dbReference type="GO" id="GO:0009567">
    <property type="term" value="P:double fertilization forming a zygote and endosperm"/>
    <property type="evidence" value="ECO:0007669"/>
    <property type="project" value="TreeGrafter"/>
</dbReference>
<feature type="region of interest" description="Disordered" evidence="2">
    <location>
        <begin position="99"/>
        <end position="142"/>
    </location>
</feature>